<protein>
    <submittedName>
        <fullName evidence="2">Uncharacterized protein</fullName>
    </submittedName>
</protein>
<evidence type="ECO:0000313" key="2">
    <source>
        <dbReference type="EMBL" id="TCO05374.1"/>
    </source>
</evidence>
<evidence type="ECO:0000313" key="3">
    <source>
        <dbReference type="Proteomes" id="UP000295221"/>
    </source>
</evidence>
<keyword evidence="3" id="KW-1185">Reference proteome</keyword>
<organism evidence="2 3">
    <name type="scientific">Natronoflexus pectinivorans</name>
    <dbReference type="NCBI Taxonomy" id="682526"/>
    <lineage>
        <taxon>Bacteria</taxon>
        <taxon>Pseudomonadati</taxon>
        <taxon>Bacteroidota</taxon>
        <taxon>Bacteroidia</taxon>
        <taxon>Marinilabiliales</taxon>
        <taxon>Marinilabiliaceae</taxon>
        <taxon>Natronoflexus</taxon>
    </lineage>
</organism>
<proteinExistence type="predicted"/>
<feature type="transmembrane region" description="Helical" evidence="1">
    <location>
        <begin position="38"/>
        <end position="56"/>
    </location>
</feature>
<dbReference type="AlphaFoldDB" id="A0A4V2RVS4"/>
<reference evidence="2 3" key="1">
    <citation type="submission" date="2019-03" db="EMBL/GenBank/DDBJ databases">
        <title>Genomic Encyclopedia of Type Strains, Phase IV (KMG-IV): sequencing the most valuable type-strain genomes for metagenomic binning, comparative biology and taxonomic classification.</title>
        <authorList>
            <person name="Goeker M."/>
        </authorList>
    </citation>
    <scope>NUCLEOTIDE SEQUENCE [LARGE SCALE GENOMIC DNA]</scope>
    <source>
        <strain evidence="2 3">DSM 24179</strain>
    </source>
</reference>
<keyword evidence="1" id="KW-1133">Transmembrane helix</keyword>
<dbReference type="EMBL" id="SLWK01000016">
    <property type="protein sequence ID" value="TCO05374.1"/>
    <property type="molecule type" value="Genomic_DNA"/>
</dbReference>
<keyword evidence="1" id="KW-0812">Transmembrane</keyword>
<comment type="caution">
    <text evidence="2">The sequence shown here is derived from an EMBL/GenBank/DDBJ whole genome shotgun (WGS) entry which is preliminary data.</text>
</comment>
<sequence>MRKSEIENYFVFKPTIGIVDMQQISRIQTKPLVYAYKYLRGIAMSYLNMFVYLGVYSKVLKRPKKLGSEYSKRPLSKKVFAISNASPFEFLSARMI</sequence>
<dbReference type="Proteomes" id="UP000295221">
    <property type="component" value="Unassembled WGS sequence"/>
</dbReference>
<gene>
    <name evidence="2" type="ORF">EV194_1166</name>
</gene>
<keyword evidence="1" id="KW-0472">Membrane</keyword>
<name>A0A4V2RVS4_9BACT</name>
<evidence type="ECO:0000256" key="1">
    <source>
        <dbReference type="SAM" id="Phobius"/>
    </source>
</evidence>
<accession>A0A4V2RVS4</accession>